<gene>
    <name evidence="2" type="ORF">CRX47_08705</name>
</gene>
<keyword evidence="3" id="KW-1185">Reference proteome</keyword>
<organism evidence="2 3">
    <name type="scientific">Clostridium sporogenes</name>
    <dbReference type="NCBI Taxonomy" id="1509"/>
    <lineage>
        <taxon>Bacteria</taxon>
        <taxon>Bacillati</taxon>
        <taxon>Bacillota</taxon>
        <taxon>Clostridia</taxon>
        <taxon>Eubacteriales</taxon>
        <taxon>Clostridiaceae</taxon>
        <taxon>Clostridium</taxon>
    </lineage>
</organism>
<sequence length="241" mass="27003">MIRFLETKIINKKSLDDIIEKAGINSLDDLTRIGVTSAEDLSKLGVNSVDDLAKLGINNIDELSKLGISSEDLSRVGIKGVNKTNKYSLSGEEHYESLKDLFGADNVEWTSKNTISNYERLKLSGWGWTPKDELYLKYKDVYNNDLYYNQATGNINWPKNNGFIEEFPGYETLNSGTLLDRYGESAGNFFAPATDAYETRALVPHSETANHYYYRPLQNFEVTSGKAAPWFGSTGGSKTVY</sequence>
<feature type="domain" description="TNT" evidence="1">
    <location>
        <begin position="172"/>
        <end position="238"/>
    </location>
</feature>
<dbReference type="Pfam" id="PF14021">
    <property type="entry name" value="TNT"/>
    <property type="match status" value="1"/>
</dbReference>
<dbReference type="RefSeq" id="WP_098927028.1">
    <property type="nucleotide sequence ID" value="NZ_CBCRVC010000019.1"/>
</dbReference>
<name>A0ABX4K4U4_CLOSG</name>
<dbReference type="InterPro" id="IPR025331">
    <property type="entry name" value="TNT"/>
</dbReference>
<dbReference type="Proteomes" id="UP000223854">
    <property type="component" value="Unassembled WGS sequence"/>
</dbReference>
<dbReference type="EMBL" id="PDLH01000007">
    <property type="protein sequence ID" value="PHG99928.1"/>
    <property type="molecule type" value="Genomic_DNA"/>
</dbReference>
<accession>A0ABX4K4U4</accession>
<reference evidence="2 3" key="1">
    <citation type="submission" date="2017-09" db="EMBL/GenBank/DDBJ databases">
        <title>FDA dAtabase for Regulatory Grade micrObial Sequences (FDA-ARGOS): Supporting development and validation of Infectious Disease Dx tests.</title>
        <authorList>
            <person name="Kerrigan L."/>
            <person name="Long C."/>
            <person name="Tallon L.J."/>
            <person name="Sadzewicz L."/>
            <person name="Ott S."/>
            <person name="Zhao X."/>
            <person name="Nagaraj S."/>
            <person name="Vavikolanu K."/>
            <person name="Aluvathingal J."/>
            <person name="Nadendla S."/>
            <person name="Sichtig H."/>
        </authorList>
    </citation>
    <scope>NUCLEOTIDE SEQUENCE [LARGE SCALE GENOMIC DNA]</scope>
    <source>
        <strain evidence="2 3">FDAARGOS_423</strain>
    </source>
</reference>
<evidence type="ECO:0000259" key="1">
    <source>
        <dbReference type="Pfam" id="PF14021"/>
    </source>
</evidence>
<evidence type="ECO:0000313" key="2">
    <source>
        <dbReference type="EMBL" id="PHG99928.1"/>
    </source>
</evidence>
<protein>
    <recommendedName>
        <fullName evidence="1">TNT domain-containing protein</fullName>
    </recommendedName>
</protein>
<proteinExistence type="predicted"/>
<comment type="caution">
    <text evidence="2">The sequence shown here is derived from an EMBL/GenBank/DDBJ whole genome shotgun (WGS) entry which is preliminary data.</text>
</comment>
<evidence type="ECO:0000313" key="3">
    <source>
        <dbReference type="Proteomes" id="UP000223854"/>
    </source>
</evidence>